<sequence length="219" mass="25081">MSANPMISDYSHALEMNVDNSWAGDVSSKARTQVMNAESLGTYQRPLQVFKYMHIHEYMKGRSQYTPTGLLGSGAQVRDGKRALYIGTRQEDAEEATRRNRSRDSDKQSRRQKGSSVAKGARSSDAEDESTPFLGPFYEEDFLNKGYIVWEAVRREWRGTREERELAHSKRKSERNSKGSMGYADIADEMEDPELSEFSQSIPLHDLIPVLDEIWQEEM</sequence>
<evidence type="ECO:0008006" key="3">
    <source>
        <dbReference type="Google" id="ProtNLM"/>
    </source>
</evidence>
<feature type="compositionally biased region" description="Basic and acidic residues" evidence="1">
    <location>
        <begin position="89"/>
        <end position="109"/>
    </location>
</feature>
<evidence type="ECO:0000313" key="2">
    <source>
        <dbReference type="EMBL" id="CAE2193448.1"/>
    </source>
</evidence>
<proteinExistence type="predicted"/>
<accession>A0A7S4HB97</accession>
<organism evidence="2">
    <name type="scientific">Guillardia theta</name>
    <name type="common">Cryptophyte</name>
    <name type="synonym">Cryptomonas phi</name>
    <dbReference type="NCBI Taxonomy" id="55529"/>
    <lineage>
        <taxon>Eukaryota</taxon>
        <taxon>Cryptophyceae</taxon>
        <taxon>Pyrenomonadales</taxon>
        <taxon>Geminigeraceae</taxon>
        <taxon>Guillardia</taxon>
    </lineage>
</organism>
<feature type="region of interest" description="Disordered" evidence="1">
    <location>
        <begin position="86"/>
        <end position="132"/>
    </location>
</feature>
<feature type="region of interest" description="Disordered" evidence="1">
    <location>
        <begin position="161"/>
        <end position="189"/>
    </location>
</feature>
<dbReference type="AlphaFoldDB" id="A0A7S4HB97"/>
<gene>
    <name evidence="2" type="ORF">GTHE00462_LOCUS2759</name>
</gene>
<reference evidence="2" key="1">
    <citation type="submission" date="2021-01" db="EMBL/GenBank/DDBJ databases">
        <authorList>
            <person name="Corre E."/>
            <person name="Pelletier E."/>
            <person name="Niang G."/>
            <person name="Scheremetjew M."/>
            <person name="Finn R."/>
            <person name="Kale V."/>
            <person name="Holt S."/>
            <person name="Cochrane G."/>
            <person name="Meng A."/>
            <person name="Brown T."/>
            <person name="Cohen L."/>
        </authorList>
    </citation>
    <scope>NUCLEOTIDE SEQUENCE</scope>
    <source>
        <strain evidence="2">CCMP 2712</strain>
    </source>
</reference>
<name>A0A7S4HB97_GUITH</name>
<dbReference type="EMBL" id="HBKN01003238">
    <property type="protein sequence ID" value="CAE2193448.1"/>
    <property type="molecule type" value="Transcribed_RNA"/>
</dbReference>
<evidence type="ECO:0000256" key="1">
    <source>
        <dbReference type="SAM" id="MobiDB-lite"/>
    </source>
</evidence>
<protein>
    <recommendedName>
        <fullName evidence="3">DUF4050 domain-containing protein</fullName>
    </recommendedName>
</protein>